<proteinExistence type="predicted"/>
<dbReference type="SUPFAM" id="SSF56281">
    <property type="entry name" value="Metallo-hydrolase/oxidoreductase"/>
    <property type="match status" value="1"/>
</dbReference>
<dbReference type="InterPro" id="IPR041516">
    <property type="entry name" value="LACTB2_WH"/>
</dbReference>
<evidence type="ECO:0000259" key="1">
    <source>
        <dbReference type="SMART" id="SM00849"/>
    </source>
</evidence>
<dbReference type="Gene3D" id="3.60.15.10">
    <property type="entry name" value="Ribonuclease Z/Hydroxyacylglutathione hydrolase-like"/>
    <property type="match status" value="1"/>
</dbReference>
<dbReference type="PANTHER" id="PTHR23131">
    <property type="entry name" value="ENDORIBONUCLEASE LACTB2"/>
    <property type="match status" value="1"/>
</dbReference>
<dbReference type="Pfam" id="PF00753">
    <property type="entry name" value="Lactamase_B"/>
    <property type="match status" value="1"/>
</dbReference>
<evidence type="ECO:0000313" key="3">
    <source>
        <dbReference type="Proteomes" id="UP000058012"/>
    </source>
</evidence>
<dbReference type="Pfam" id="PF17778">
    <property type="entry name" value="WHD_BLACT"/>
    <property type="match status" value="1"/>
</dbReference>
<name>A0A117UWT3_9SPHN</name>
<dbReference type="InterPro" id="IPR036388">
    <property type="entry name" value="WH-like_DNA-bd_sf"/>
</dbReference>
<dbReference type="InterPro" id="IPR001279">
    <property type="entry name" value="Metallo-B-lactamas"/>
</dbReference>
<reference evidence="2 3" key="1">
    <citation type="submission" date="2015-10" db="EMBL/GenBank/DDBJ databases">
        <title>Draft genome sequence of Novosphingobium fuchskuhlense DSM 25065 isolated from a surface water sample of the southwest basin of Lake Grosse Fuchskuhle.</title>
        <authorList>
            <person name="Ruckert C."/>
            <person name="Winkler A."/>
            <person name="Glaeser J."/>
            <person name="Grossart H.-P."/>
            <person name="Kalinowski J."/>
            <person name="Glaeser S."/>
        </authorList>
    </citation>
    <scope>NUCLEOTIDE SEQUENCE [LARGE SCALE GENOMIC DNA]</scope>
    <source>
        <strain evidence="2 3">FNE08-7</strain>
    </source>
</reference>
<dbReference type="EMBL" id="LLZS01000003">
    <property type="protein sequence ID" value="KUR72300.1"/>
    <property type="molecule type" value="Genomic_DNA"/>
</dbReference>
<dbReference type="AlphaFoldDB" id="A0A117UWT3"/>
<keyword evidence="3" id="KW-1185">Reference proteome</keyword>
<feature type="domain" description="Metallo-beta-lactamase" evidence="1">
    <location>
        <begin position="45"/>
        <end position="232"/>
    </location>
</feature>
<gene>
    <name evidence="2" type="ORF">AQZ52_03220</name>
</gene>
<organism evidence="2 3">
    <name type="scientific">Novosphingobium fuchskuhlense</name>
    <dbReference type="NCBI Taxonomy" id="1117702"/>
    <lineage>
        <taxon>Bacteria</taxon>
        <taxon>Pseudomonadati</taxon>
        <taxon>Pseudomonadota</taxon>
        <taxon>Alphaproteobacteria</taxon>
        <taxon>Sphingomonadales</taxon>
        <taxon>Sphingomonadaceae</taxon>
        <taxon>Novosphingobium</taxon>
    </lineage>
</organism>
<accession>A0A117UWT3</accession>
<protein>
    <submittedName>
        <fullName evidence="2">MBL fold metallo-hydrolase</fullName>
    </submittedName>
</protein>
<dbReference type="GO" id="GO:0016787">
    <property type="term" value="F:hydrolase activity"/>
    <property type="evidence" value="ECO:0007669"/>
    <property type="project" value="UniProtKB-KW"/>
</dbReference>
<comment type="caution">
    <text evidence="2">The sequence shown here is derived from an EMBL/GenBank/DDBJ whole genome shotgun (WGS) entry which is preliminary data.</text>
</comment>
<sequence length="319" mass="34265">MTSTNLPPGASMPNQSEWHTGLAVELEPLVRRVLAPNPSPYTFNGTQTYLIGNKRDVVVIDPGPTGTGPAGHADTNGDGHVEAILKAIGDQRLVAIMCTHTHRDHSPAARPLQAATGAPIIGCAMLTIDDSGAGIGVRADAEFDPHYLPDRVLNDGEKLTGDGWTLEAVSTPGHTSNHLCFALLESGALFTGDHVMGWSTTVVSPPDGDMNAYMNSLQKLQARHDQIYYPAHGPAVTKPQQLVRGMIGHRRQREAQILRLLGETSCTIPQMVAQMYKGLDPRLAGAAGRSVLAHLIDLETQGRIARELEAPEHQWTLIA</sequence>
<dbReference type="STRING" id="1117702.AQZ52_03220"/>
<dbReference type="CDD" id="cd16278">
    <property type="entry name" value="metallo-hydrolase-like_MBL-fold"/>
    <property type="match status" value="1"/>
</dbReference>
<keyword evidence="2" id="KW-0378">Hydrolase</keyword>
<dbReference type="Proteomes" id="UP000058012">
    <property type="component" value="Unassembled WGS sequence"/>
</dbReference>
<dbReference type="SMART" id="SM00849">
    <property type="entry name" value="Lactamase_B"/>
    <property type="match status" value="1"/>
</dbReference>
<dbReference type="Gene3D" id="1.10.10.10">
    <property type="entry name" value="Winged helix-like DNA-binding domain superfamily/Winged helix DNA-binding domain"/>
    <property type="match status" value="1"/>
</dbReference>
<evidence type="ECO:0000313" key="2">
    <source>
        <dbReference type="EMBL" id="KUR72300.1"/>
    </source>
</evidence>
<dbReference type="InterPro" id="IPR036866">
    <property type="entry name" value="RibonucZ/Hydroxyglut_hydro"/>
</dbReference>
<dbReference type="PANTHER" id="PTHR23131:SF0">
    <property type="entry name" value="ENDORIBONUCLEASE LACTB2"/>
    <property type="match status" value="1"/>
</dbReference>
<dbReference type="InterPro" id="IPR050662">
    <property type="entry name" value="Sec-metab_biosynth-thioest"/>
</dbReference>